<evidence type="ECO:0000313" key="3">
    <source>
        <dbReference type="Proteomes" id="UP000316406"/>
    </source>
</evidence>
<gene>
    <name evidence="2" type="ORF">FO013_12095</name>
</gene>
<dbReference type="EMBL" id="VLTK01000006">
    <property type="protein sequence ID" value="TSI15493.1"/>
    <property type="molecule type" value="Genomic_DNA"/>
</dbReference>
<keyword evidence="3" id="KW-1185">Reference proteome</keyword>
<protein>
    <submittedName>
        <fullName evidence="2">DUF1772 domain-containing protein</fullName>
    </submittedName>
</protein>
<organism evidence="2 3">
    <name type="scientific">Brevibacterium aurantiacum</name>
    <dbReference type="NCBI Taxonomy" id="273384"/>
    <lineage>
        <taxon>Bacteria</taxon>
        <taxon>Bacillati</taxon>
        <taxon>Actinomycetota</taxon>
        <taxon>Actinomycetes</taxon>
        <taxon>Micrococcales</taxon>
        <taxon>Brevibacteriaceae</taxon>
        <taxon>Brevibacterium</taxon>
    </lineage>
</organism>
<feature type="transmembrane region" description="Helical" evidence="1">
    <location>
        <begin position="86"/>
        <end position="108"/>
    </location>
</feature>
<dbReference type="RefSeq" id="WP_143922784.1">
    <property type="nucleotide sequence ID" value="NZ_VLTK01000006.1"/>
</dbReference>
<name>A0A556CDJ1_BREAU</name>
<sequence>MLTSVLTSCLLLAIVLNGLLAGLFFAFSIAVIPGFRRVDDSTYVRSFRAINTAILNPLFLLVFCLAPLSAVVSVVLRLWGGGAEPVLWLVIAALCSMLTFVITAGANVPLNNALDRSEVDTEARQRFESRWNRWNHARTLTSIGAFACFTAGMGLG</sequence>
<dbReference type="AlphaFoldDB" id="A0A556CDJ1"/>
<accession>A0A556CDJ1</accession>
<feature type="transmembrane region" description="Helical" evidence="1">
    <location>
        <begin position="53"/>
        <end position="80"/>
    </location>
</feature>
<dbReference type="OrthoDB" id="4827927at2"/>
<proteinExistence type="predicted"/>
<dbReference type="Proteomes" id="UP000316406">
    <property type="component" value="Unassembled WGS sequence"/>
</dbReference>
<keyword evidence="1" id="KW-0812">Transmembrane</keyword>
<reference evidence="2 3" key="1">
    <citation type="submission" date="2019-07" db="EMBL/GenBank/DDBJ databases">
        <title>Draft genome sequence of Brevibacterium aurantiacum XU54 isolated from Xinjiang China.</title>
        <authorList>
            <person name="Xu X."/>
        </authorList>
    </citation>
    <scope>NUCLEOTIDE SEQUENCE [LARGE SCALE GENOMIC DNA]</scope>
    <source>
        <strain evidence="2 3">XU54</strain>
    </source>
</reference>
<dbReference type="Pfam" id="PF08592">
    <property type="entry name" value="Anthrone_oxy"/>
    <property type="match status" value="1"/>
</dbReference>
<keyword evidence="1" id="KW-0472">Membrane</keyword>
<evidence type="ECO:0000313" key="2">
    <source>
        <dbReference type="EMBL" id="TSI15493.1"/>
    </source>
</evidence>
<keyword evidence="1" id="KW-1133">Transmembrane helix</keyword>
<feature type="transmembrane region" description="Helical" evidence="1">
    <location>
        <begin position="12"/>
        <end position="32"/>
    </location>
</feature>
<dbReference type="InterPro" id="IPR013901">
    <property type="entry name" value="Anthrone_oxy"/>
</dbReference>
<evidence type="ECO:0000256" key="1">
    <source>
        <dbReference type="SAM" id="Phobius"/>
    </source>
</evidence>
<comment type="caution">
    <text evidence="2">The sequence shown here is derived from an EMBL/GenBank/DDBJ whole genome shotgun (WGS) entry which is preliminary data.</text>
</comment>